<dbReference type="InterPro" id="IPR036390">
    <property type="entry name" value="WH_DNA-bd_sf"/>
</dbReference>
<keyword evidence="1" id="KW-0805">Transcription regulation</keyword>
<evidence type="ECO:0000256" key="3">
    <source>
        <dbReference type="ARBA" id="ARBA00023163"/>
    </source>
</evidence>
<comment type="caution">
    <text evidence="5">The sequence shown here is derived from an EMBL/GenBank/DDBJ whole genome shotgun (WGS) entry which is preliminary data.</text>
</comment>
<evidence type="ECO:0000259" key="4">
    <source>
        <dbReference type="PROSITE" id="PS50949"/>
    </source>
</evidence>
<dbReference type="SMART" id="SM00345">
    <property type="entry name" value="HTH_GNTR"/>
    <property type="match status" value="1"/>
</dbReference>
<name>A0ABQ1JBW0_9PROT</name>
<dbReference type="CDD" id="cd07377">
    <property type="entry name" value="WHTH_GntR"/>
    <property type="match status" value="1"/>
</dbReference>
<keyword evidence="6" id="KW-1185">Reference proteome</keyword>
<sequence>MSVAAESAYNLIRSKILDGSFEAGKRLKEGELSRECEVSRTPVREALRRLAADGLVDITPNAGAVVTKWSQSEVFELYTLRHHLESLAASWAAERRTEEQLDRLKKLADAHSRLVKQGGGPDYEAKNSKLNHEFHHLIIEAAGSRALSAAVSHVIEAPLMFRNFSRYDHARMVRSASDHQHIVAAIADRDGELAGSIMKAHILAGLRTIVEDASS</sequence>
<protein>
    <submittedName>
        <fullName evidence="5">GntR family transcriptional regulator</fullName>
    </submittedName>
</protein>
<feature type="domain" description="HTH gntR-type" evidence="4">
    <location>
        <begin position="2"/>
        <end position="69"/>
    </location>
</feature>
<dbReference type="InterPro" id="IPR000524">
    <property type="entry name" value="Tscrpt_reg_HTH_GntR"/>
</dbReference>
<keyword evidence="3" id="KW-0804">Transcription</keyword>
<accession>A0ABQ1JBW0</accession>
<dbReference type="PRINTS" id="PR00035">
    <property type="entry name" value="HTHGNTR"/>
</dbReference>
<dbReference type="Pfam" id="PF00392">
    <property type="entry name" value="GntR"/>
    <property type="match status" value="1"/>
</dbReference>
<reference evidence="6" key="1">
    <citation type="journal article" date="2019" name="Int. J. Syst. Evol. Microbiol.">
        <title>The Global Catalogue of Microorganisms (GCM) 10K type strain sequencing project: providing services to taxonomists for standard genome sequencing and annotation.</title>
        <authorList>
            <consortium name="The Broad Institute Genomics Platform"/>
            <consortium name="The Broad Institute Genome Sequencing Center for Infectious Disease"/>
            <person name="Wu L."/>
            <person name="Ma J."/>
        </authorList>
    </citation>
    <scope>NUCLEOTIDE SEQUENCE [LARGE SCALE GENOMIC DNA]</scope>
    <source>
        <strain evidence="6">CGMCC 1.15928</strain>
    </source>
</reference>
<dbReference type="SUPFAM" id="SSF48008">
    <property type="entry name" value="GntR ligand-binding domain-like"/>
    <property type="match status" value="1"/>
</dbReference>
<dbReference type="InterPro" id="IPR036388">
    <property type="entry name" value="WH-like_DNA-bd_sf"/>
</dbReference>
<gene>
    <name evidence="5" type="ORF">GCM10011503_12230</name>
</gene>
<dbReference type="PANTHER" id="PTHR43537">
    <property type="entry name" value="TRANSCRIPTIONAL REGULATOR, GNTR FAMILY"/>
    <property type="match status" value="1"/>
</dbReference>
<evidence type="ECO:0000313" key="6">
    <source>
        <dbReference type="Proteomes" id="UP000628854"/>
    </source>
</evidence>
<dbReference type="Gene3D" id="1.10.10.10">
    <property type="entry name" value="Winged helix-like DNA-binding domain superfamily/Winged helix DNA-binding domain"/>
    <property type="match status" value="1"/>
</dbReference>
<dbReference type="Proteomes" id="UP000628854">
    <property type="component" value="Unassembled WGS sequence"/>
</dbReference>
<dbReference type="SMART" id="SM00895">
    <property type="entry name" value="FCD"/>
    <property type="match status" value="1"/>
</dbReference>
<dbReference type="PROSITE" id="PS50949">
    <property type="entry name" value="HTH_GNTR"/>
    <property type="match status" value="1"/>
</dbReference>
<dbReference type="Pfam" id="PF07729">
    <property type="entry name" value="FCD"/>
    <property type="match status" value="1"/>
</dbReference>
<dbReference type="InterPro" id="IPR011711">
    <property type="entry name" value="GntR_C"/>
</dbReference>
<organism evidence="5 6">
    <name type="scientific">Henriciella pelagia</name>
    <dbReference type="NCBI Taxonomy" id="1977912"/>
    <lineage>
        <taxon>Bacteria</taxon>
        <taxon>Pseudomonadati</taxon>
        <taxon>Pseudomonadota</taxon>
        <taxon>Alphaproteobacteria</taxon>
        <taxon>Hyphomonadales</taxon>
        <taxon>Hyphomonadaceae</taxon>
        <taxon>Henriciella</taxon>
    </lineage>
</organism>
<dbReference type="EMBL" id="BMKF01000001">
    <property type="protein sequence ID" value="GGB64949.1"/>
    <property type="molecule type" value="Genomic_DNA"/>
</dbReference>
<evidence type="ECO:0000313" key="5">
    <source>
        <dbReference type="EMBL" id="GGB64949.1"/>
    </source>
</evidence>
<dbReference type="Gene3D" id="1.20.120.530">
    <property type="entry name" value="GntR ligand-binding domain-like"/>
    <property type="match status" value="1"/>
</dbReference>
<evidence type="ECO:0000256" key="1">
    <source>
        <dbReference type="ARBA" id="ARBA00023015"/>
    </source>
</evidence>
<keyword evidence="2" id="KW-0238">DNA-binding</keyword>
<dbReference type="SUPFAM" id="SSF46785">
    <property type="entry name" value="Winged helix' DNA-binding domain"/>
    <property type="match status" value="1"/>
</dbReference>
<proteinExistence type="predicted"/>
<dbReference type="InterPro" id="IPR008920">
    <property type="entry name" value="TF_FadR/GntR_C"/>
</dbReference>
<evidence type="ECO:0000256" key="2">
    <source>
        <dbReference type="ARBA" id="ARBA00023125"/>
    </source>
</evidence>
<dbReference type="PANTHER" id="PTHR43537:SF24">
    <property type="entry name" value="GLUCONATE OPERON TRANSCRIPTIONAL REPRESSOR"/>
    <property type="match status" value="1"/>
</dbReference>
<dbReference type="RefSeq" id="WP_084393404.1">
    <property type="nucleotide sequence ID" value="NZ_BMKF01000001.1"/>
</dbReference>